<evidence type="ECO:0000256" key="1">
    <source>
        <dbReference type="ARBA" id="ARBA00005011"/>
    </source>
</evidence>
<dbReference type="InterPro" id="IPR050106">
    <property type="entry name" value="HistidinolP_aminotransfase"/>
</dbReference>
<evidence type="ECO:0000256" key="7">
    <source>
        <dbReference type="ARBA" id="ARBA00023102"/>
    </source>
</evidence>
<comment type="pathway">
    <text evidence="1">Amino-acid biosynthesis; L-histidine biosynthesis; L-histidine from 5-phospho-alpha-D-ribose 1-diphosphate: step 7/9.</text>
</comment>
<dbReference type="SUPFAM" id="SSF53383">
    <property type="entry name" value="PLP-dependent transferases"/>
    <property type="match status" value="1"/>
</dbReference>
<dbReference type="InterPro" id="IPR015421">
    <property type="entry name" value="PyrdxlP-dep_Trfase_major"/>
</dbReference>
<protein>
    <recommendedName>
        <fullName evidence="2">histidinol-phosphate transaminase</fullName>
        <ecNumber evidence="2">2.6.1.9</ecNumber>
    </recommendedName>
</protein>
<dbReference type="EMBL" id="CADCVA010000306">
    <property type="protein sequence ID" value="CAA9433341.1"/>
    <property type="molecule type" value="Genomic_DNA"/>
</dbReference>
<proteinExistence type="predicted"/>
<dbReference type="AlphaFoldDB" id="A0A6J4QBB8"/>
<dbReference type="Pfam" id="PF00155">
    <property type="entry name" value="Aminotran_1_2"/>
    <property type="match status" value="1"/>
</dbReference>
<evidence type="ECO:0000259" key="9">
    <source>
        <dbReference type="Pfam" id="PF00155"/>
    </source>
</evidence>
<evidence type="ECO:0000256" key="2">
    <source>
        <dbReference type="ARBA" id="ARBA00012748"/>
    </source>
</evidence>
<dbReference type="Gene3D" id="3.40.640.10">
    <property type="entry name" value="Type I PLP-dependent aspartate aminotransferase-like (Major domain)"/>
    <property type="match status" value="1"/>
</dbReference>
<organism evidence="10">
    <name type="scientific">uncultured Rubrobacteraceae bacterium</name>
    <dbReference type="NCBI Taxonomy" id="349277"/>
    <lineage>
        <taxon>Bacteria</taxon>
        <taxon>Bacillati</taxon>
        <taxon>Actinomycetota</taxon>
        <taxon>Rubrobacteria</taxon>
        <taxon>Rubrobacterales</taxon>
        <taxon>Rubrobacteraceae</taxon>
        <taxon>environmental samples</taxon>
    </lineage>
</organism>
<name>A0A6J4QBB8_9ACTN</name>
<evidence type="ECO:0000256" key="8">
    <source>
        <dbReference type="ARBA" id="ARBA00047481"/>
    </source>
</evidence>
<dbReference type="PANTHER" id="PTHR43643:SF6">
    <property type="entry name" value="HISTIDINOL-PHOSPHATE AMINOTRANSFERASE"/>
    <property type="match status" value="1"/>
</dbReference>
<accession>A0A6J4QBB8</accession>
<evidence type="ECO:0000256" key="5">
    <source>
        <dbReference type="ARBA" id="ARBA00022679"/>
    </source>
</evidence>
<dbReference type="InterPro" id="IPR004839">
    <property type="entry name" value="Aminotransferase_I/II_large"/>
</dbReference>
<dbReference type="GO" id="GO:0000105">
    <property type="term" value="P:L-histidine biosynthetic process"/>
    <property type="evidence" value="ECO:0007669"/>
    <property type="project" value="UniProtKB-KW"/>
</dbReference>
<keyword evidence="4" id="KW-0028">Amino-acid biosynthesis</keyword>
<comment type="catalytic activity">
    <reaction evidence="8">
        <text>L-histidinol phosphate + 2-oxoglutarate = 3-(imidazol-4-yl)-2-oxopropyl phosphate + L-glutamate</text>
        <dbReference type="Rhea" id="RHEA:23744"/>
        <dbReference type="ChEBI" id="CHEBI:16810"/>
        <dbReference type="ChEBI" id="CHEBI:29985"/>
        <dbReference type="ChEBI" id="CHEBI:57766"/>
        <dbReference type="ChEBI" id="CHEBI:57980"/>
        <dbReference type="EC" id="2.6.1.9"/>
    </reaction>
</comment>
<dbReference type="PANTHER" id="PTHR43643">
    <property type="entry name" value="HISTIDINOL-PHOSPHATE AMINOTRANSFERASE 2"/>
    <property type="match status" value="1"/>
</dbReference>
<evidence type="ECO:0000256" key="3">
    <source>
        <dbReference type="ARBA" id="ARBA00022576"/>
    </source>
</evidence>
<evidence type="ECO:0000256" key="4">
    <source>
        <dbReference type="ARBA" id="ARBA00022605"/>
    </source>
</evidence>
<dbReference type="GO" id="GO:0004400">
    <property type="term" value="F:histidinol-phosphate transaminase activity"/>
    <property type="evidence" value="ECO:0007669"/>
    <property type="project" value="UniProtKB-EC"/>
</dbReference>
<keyword evidence="5" id="KW-0808">Transferase</keyword>
<evidence type="ECO:0000313" key="10">
    <source>
        <dbReference type="EMBL" id="CAA9433341.1"/>
    </source>
</evidence>
<keyword evidence="7" id="KW-0368">Histidine biosynthesis</keyword>
<feature type="domain" description="Aminotransferase class I/classII large" evidence="9">
    <location>
        <begin position="81"/>
        <end position="162"/>
    </location>
</feature>
<dbReference type="GO" id="GO:0030170">
    <property type="term" value="F:pyridoxal phosphate binding"/>
    <property type="evidence" value="ECO:0007669"/>
    <property type="project" value="InterPro"/>
</dbReference>
<sequence length="162" mass="17869">MDDIRPYQPPRMAWEIEVDRGSKEYAKLTMNELSFGRCQRRGRLLWRPSPAPTATPRDADLLRKAISAANPGITAANVMVGNSEVPVDLLQILDRPGEVVFSWPSFPFYSSATRVVGLTECQVALDERHAVDLDALHAAVGPETRAVILCNPNNPTGTYLPL</sequence>
<dbReference type="EC" id="2.6.1.9" evidence="2"/>
<gene>
    <name evidence="10" type="ORF">AVDCRST_MAG82-2276</name>
</gene>
<keyword evidence="3" id="KW-0032">Aminotransferase</keyword>
<dbReference type="InterPro" id="IPR015424">
    <property type="entry name" value="PyrdxlP-dep_Trfase"/>
</dbReference>
<keyword evidence="6" id="KW-0663">Pyridoxal phosphate</keyword>
<evidence type="ECO:0000256" key="6">
    <source>
        <dbReference type="ARBA" id="ARBA00022898"/>
    </source>
</evidence>
<reference evidence="10" key="1">
    <citation type="submission" date="2020-02" db="EMBL/GenBank/DDBJ databases">
        <authorList>
            <person name="Meier V. D."/>
        </authorList>
    </citation>
    <scope>NUCLEOTIDE SEQUENCE</scope>
    <source>
        <strain evidence="10">AVDCRST_MAG82</strain>
    </source>
</reference>